<dbReference type="InterPro" id="IPR015421">
    <property type="entry name" value="PyrdxlP-dep_Trfase_major"/>
</dbReference>
<feature type="modified residue" description="N6-(pyridoxal phosphate)lysine" evidence="2">
    <location>
        <position position="208"/>
    </location>
</feature>
<comment type="caution">
    <text evidence="4">The sequence shown here is derived from an EMBL/GenBank/DDBJ whole genome shotgun (WGS) entry which is preliminary data.</text>
</comment>
<evidence type="ECO:0000256" key="1">
    <source>
        <dbReference type="PIRSR" id="PIRSR000390-1"/>
    </source>
</evidence>
<evidence type="ECO:0000313" key="4">
    <source>
        <dbReference type="EMBL" id="MBA8880632.1"/>
    </source>
</evidence>
<dbReference type="GO" id="GO:0008483">
    <property type="term" value="F:transaminase activity"/>
    <property type="evidence" value="ECO:0007669"/>
    <property type="project" value="TreeGrafter"/>
</dbReference>
<dbReference type="CDD" id="cd00616">
    <property type="entry name" value="AHBA_syn"/>
    <property type="match status" value="1"/>
</dbReference>
<organism evidence="4 5">
    <name type="scientific">Phyllobacterium myrsinacearum</name>
    <dbReference type="NCBI Taxonomy" id="28101"/>
    <lineage>
        <taxon>Bacteria</taxon>
        <taxon>Pseudomonadati</taxon>
        <taxon>Pseudomonadota</taxon>
        <taxon>Alphaproteobacteria</taxon>
        <taxon>Hyphomicrobiales</taxon>
        <taxon>Phyllobacteriaceae</taxon>
        <taxon>Phyllobacterium</taxon>
    </lineage>
</organism>
<dbReference type="PIRSF" id="PIRSF000390">
    <property type="entry name" value="PLP_StrS"/>
    <property type="match status" value="1"/>
</dbReference>
<dbReference type="EMBL" id="JACGXN010000008">
    <property type="protein sequence ID" value="MBA8880632.1"/>
    <property type="molecule type" value="Genomic_DNA"/>
</dbReference>
<dbReference type="PANTHER" id="PTHR30244">
    <property type="entry name" value="TRANSAMINASE"/>
    <property type="match status" value="1"/>
</dbReference>
<dbReference type="InterPro" id="IPR015424">
    <property type="entry name" value="PyrdxlP-dep_Trfase"/>
</dbReference>
<dbReference type="GO" id="GO:0000271">
    <property type="term" value="P:polysaccharide biosynthetic process"/>
    <property type="evidence" value="ECO:0007669"/>
    <property type="project" value="TreeGrafter"/>
</dbReference>
<dbReference type="GO" id="GO:0030170">
    <property type="term" value="F:pyridoxal phosphate binding"/>
    <property type="evidence" value="ECO:0007669"/>
    <property type="project" value="TreeGrafter"/>
</dbReference>
<feature type="active site" description="Proton acceptor" evidence="1">
    <location>
        <position position="208"/>
    </location>
</feature>
<evidence type="ECO:0000313" key="5">
    <source>
        <dbReference type="Proteomes" id="UP000549052"/>
    </source>
</evidence>
<dbReference type="Gene3D" id="3.40.640.10">
    <property type="entry name" value="Type I PLP-dependent aspartate aminotransferase-like (Major domain)"/>
    <property type="match status" value="1"/>
</dbReference>
<dbReference type="Gene3D" id="3.90.1150.10">
    <property type="entry name" value="Aspartate Aminotransferase, domain 1"/>
    <property type="match status" value="1"/>
</dbReference>
<name>A0A839EP70_9HYPH</name>
<evidence type="ECO:0000256" key="3">
    <source>
        <dbReference type="RuleBase" id="RU004508"/>
    </source>
</evidence>
<dbReference type="InterPro" id="IPR000653">
    <property type="entry name" value="DegT/StrS_aminotransferase"/>
</dbReference>
<dbReference type="SUPFAM" id="SSF53383">
    <property type="entry name" value="PLP-dependent transferases"/>
    <property type="match status" value="1"/>
</dbReference>
<keyword evidence="5" id="KW-1185">Reference proteome</keyword>
<keyword evidence="2 3" id="KW-0663">Pyridoxal phosphate</keyword>
<sequence>MTVFRDGFAETFDIGAMMQFIDLGAQRERISSKLDAAIAKVVREGKYILGPEVAEFEKRLGEYLGVEHVVACANGTDALQIPLMARNIGPGDAVFCPSFTFAATAEVVALVGAEPVFIDVDADTYNINTEQLEAAIKAVLAEGRLQPKAIIPVDLFGLAADYTSVSAIADKYGLFVIEDAAQSIGGKRDNAMCGAFGHVGATSFYPAKPLGCYGDGGAMFTNDGALADLLRSILFHGKGETQYDNVRVGMNSRLDTIQAAILIEKLAILEDEMEARQVVAKRYSDGLKSVAKVAHVPTGSRSAWAQYAIETQNRDALKSHLQANGIPSVIYYVKPLHLQEAYAHYMRAPGGLEVSETLPKNILCLPMHAYLSEADQDRIIGTIREFHEKSAA</sequence>
<comment type="similarity">
    <text evidence="3">Belongs to the DegT/DnrJ/EryC1 family.</text>
</comment>
<accession>A0A839EP70</accession>
<dbReference type="InterPro" id="IPR015422">
    <property type="entry name" value="PyrdxlP-dep_Trfase_small"/>
</dbReference>
<gene>
    <name evidence="4" type="ORF">FHW16_004355</name>
</gene>
<dbReference type="Proteomes" id="UP000549052">
    <property type="component" value="Unassembled WGS sequence"/>
</dbReference>
<dbReference type="PANTHER" id="PTHR30244:SF42">
    <property type="entry name" value="UDP-2-ACETAMIDO-2-DEOXY-3-OXO-D-GLUCURONATE AMINOTRANSFERASE"/>
    <property type="match status" value="1"/>
</dbReference>
<dbReference type="AlphaFoldDB" id="A0A839EP70"/>
<reference evidence="4 5" key="1">
    <citation type="submission" date="2020-07" db="EMBL/GenBank/DDBJ databases">
        <title>Genomic Encyclopedia of Type Strains, Phase IV (KMG-V): Genome sequencing to study the core and pangenomes of soil and plant-associated prokaryotes.</title>
        <authorList>
            <person name="Whitman W."/>
        </authorList>
    </citation>
    <scope>NUCLEOTIDE SEQUENCE [LARGE SCALE GENOMIC DNA]</scope>
    <source>
        <strain evidence="4 5">AN3</strain>
    </source>
</reference>
<protein>
    <submittedName>
        <fullName evidence="4">dTDP-4-amino-4,6-dideoxygalactose transaminase</fullName>
    </submittedName>
</protein>
<dbReference type="Pfam" id="PF01041">
    <property type="entry name" value="DegT_DnrJ_EryC1"/>
    <property type="match status" value="1"/>
</dbReference>
<evidence type="ECO:0000256" key="2">
    <source>
        <dbReference type="PIRSR" id="PIRSR000390-2"/>
    </source>
</evidence>
<proteinExistence type="inferred from homology"/>